<dbReference type="OrthoDB" id="4107149at2"/>
<protein>
    <submittedName>
        <fullName evidence="3">Uncharacterized protein</fullName>
    </submittedName>
</protein>
<evidence type="ECO:0000313" key="3">
    <source>
        <dbReference type="EMBL" id="SFE08690.1"/>
    </source>
</evidence>
<reference evidence="3 4" key="1">
    <citation type="submission" date="2016-10" db="EMBL/GenBank/DDBJ databases">
        <authorList>
            <person name="de Groot N.N."/>
        </authorList>
    </citation>
    <scope>NUCLEOTIDE SEQUENCE [LARGE SCALE GENOMIC DNA]</scope>
    <source>
        <strain evidence="3 4">CGMCC 4.3510</strain>
    </source>
</reference>
<keyword evidence="2" id="KW-0472">Membrane</keyword>
<gene>
    <name evidence="3" type="ORF">SAMN05216251_101459</name>
</gene>
<evidence type="ECO:0000256" key="1">
    <source>
        <dbReference type="SAM" id="MobiDB-lite"/>
    </source>
</evidence>
<keyword evidence="4" id="KW-1185">Reference proteome</keyword>
<dbReference type="STRING" id="380248.SAMN05216251_101459"/>
<sequence length="259" mass="26807">MTAEQDGDEPGAVRLRAALARSVAARPASPAPVERIVAAGRARRRRRRLAMAATAACVVAAAVTVPLLRSAQPAPSVRQMPADGTPSATAKPTRTPATEPVTVTAGHGTVDGTAWSLTMAYYPDESALPADLPPPDGVPLVCQRPVIGGVLVDHQAGPWAGCDPVGGPDDSSFGGEMALRGLHDKGASGTRLFVSNTGPDVSYGVVRLDDGGDLTGHAVTIPGTSYRAWVVAVPAARSIVSVDEYDSGRHRLSHSTEWR</sequence>
<feature type="compositionally biased region" description="Polar residues" evidence="1">
    <location>
        <begin position="86"/>
        <end position="96"/>
    </location>
</feature>
<dbReference type="EMBL" id="FONG01000001">
    <property type="protein sequence ID" value="SFE08690.1"/>
    <property type="molecule type" value="Genomic_DNA"/>
</dbReference>
<organism evidence="3 4">
    <name type="scientific">Actinacidiphila alni</name>
    <dbReference type="NCBI Taxonomy" id="380248"/>
    <lineage>
        <taxon>Bacteria</taxon>
        <taxon>Bacillati</taxon>
        <taxon>Actinomycetota</taxon>
        <taxon>Actinomycetes</taxon>
        <taxon>Kitasatosporales</taxon>
        <taxon>Streptomycetaceae</taxon>
        <taxon>Actinacidiphila</taxon>
    </lineage>
</organism>
<proteinExistence type="predicted"/>
<accession>A0A1I1XSX6</accession>
<feature type="region of interest" description="Disordered" evidence="1">
    <location>
        <begin position="73"/>
        <end position="106"/>
    </location>
</feature>
<evidence type="ECO:0000313" key="4">
    <source>
        <dbReference type="Proteomes" id="UP000199323"/>
    </source>
</evidence>
<feature type="transmembrane region" description="Helical" evidence="2">
    <location>
        <begin position="49"/>
        <end position="68"/>
    </location>
</feature>
<keyword evidence="2" id="KW-0812">Transmembrane</keyword>
<keyword evidence="2" id="KW-1133">Transmembrane helix</keyword>
<dbReference type="Proteomes" id="UP000199323">
    <property type="component" value="Unassembled WGS sequence"/>
</dbReference>
<dbReference type="RefSeq" id="WP_093711576.1">
    <property type="nucleotide sequence ID" value="NZ_FONG01000001.1"/>
</dbReference>
<name>A0A1I1XSX6_9ACTN</name>
<evidence type="ECO:0000256" key="2">
    <source>
        <dbReference type="SAM" id="Phobius"/>
    </source>
</evidence>
<dbReference type="AlphaFoldDB" id="A0A1I1XSX6"/>